<dbReference type="EMBL" id="CAJZBQ010000029">
    <property type="protein sequence ID" value="CAG9321849.1"/>
    <property type="molecule type" value="Genomic_DNA"/>
</dbReference>
<sequence length="272" mass="31859">MKILENPLPYNQESEIETSKISWFYDKTSDLVEINIKTFEKTLHRLYLPKTNINESISICQLPGNKLFCYINTIGWNDLSGMTFIVNENYEVQFLPTGTPSLGFFGTYYKNCVYVFGGEFAKRFNLDKWRWEKLVKFPSSTRWCSSTFLNNIILATGRDWDNIFALDLLTLSFSSCPVSLIFYQNKFLCNFEDSAYLIEYPGKILESGKNDPFDWNFIGNFFSSKEEGFTGRKALYNKAWYFLTGDTEIIKFDLEEKNILRIHLPLTYKRGF</sequence>
<dbReference type="InterPro" id="IPR011043">
    <property type="entry name" value="Gal_Oxase/kelch_b-propeller"/>
</dbReference>
<dbReference type="SUPFAM" id="SSF50965">
    <property type="entry name" value="Galactose oxidase, central domain"/>
    <property type="match status" value="1"/>
</dbReference>
<evidence type="ECO:0000313" key="1">
    <source>
        <dbReference type="EMBL" id="CAG9321849.1"/>
    </source>
</evidence>
<dbReference type="AlphaFoldDB" id="A0AAU9J7E2"/>
<gene>
    <name evidence="1" type="ORF">BSTOLATCC_MIC29755</name>
</gene>
<dbReference type="Gene3D" id="2.120.10.80">
    <property type="entry name" value="Kelch-type beta propeller"/>
    <property type="match status" value="1"/>
</dbReference>
<accession>A0AAU9J7E2</accession>
<dbReference type="InterPro" id="IPR015915">
    <property type="entry name" value="Kelch-typ_b-propeller"/>
</dbReference>
<evidence type="ECO:0000313" key="2">
    <source>
        <dbReference type="Proteomes" id="UP001162131"/>
    </source>
</evidence>
<comment type="caution">
    <text evidence="1">The sequence shown here is derived from an EMBL/GenBank/DDBJ whole genome shotgun (WGS) entry which is preliminary data.</text>
</comment>
<keyword evidence="2" id="KW-1185">Reference proteome</keyword>
<organism evidence="1 2">
    <name type="scientific">Blepharisma stoltei</name>
    <dbReference type="NCBI Taxonomy" id="1481888"/>
    <lineage>
        <taxon>Eukaryota</taxon>
        <taxon>Sar</taxon>
        <taxon>Alveolata</taxon>
        <taxon>Ciliophora</taxon>
        <taxon>Postciliodesmatophora</taxon>
        <taxon>Heterotrichea</taxon>
        <taxon>Heterotrichida</taxon>
        <taxon>Blepharismidae</taxon>
        <taxon>Blepharisma</taxon>
    </lineage>
</organism>
<name>A0AAU9J7E2_9CILI</name>
<proteinExistence type="predicted"/>
<protein>
    <submittedName>
        <fullName evidence="1">Uncharacterized protein</fullName>
    </submittedName>
</protein>
<dbReference type="Proteomes" id="UP001162131">
    <property type="component" value="Unassembled WGS sequence"/>
</dbReference>
<reference evidence="1" key="1">
    <citation type="submission" date="2021-09" db="EMBL/GenBank/DDBJ databases">
        <authorList>
            <consortium name="AG Swart"/>
            <person name="Singh M."/>
            <person name="Singh A."/>
            <person name="Seah K."/>
            <person name="Emmerich C."/>
        </authorList>
    </citation>
    <scope>NUCLEOTIDE SEQUENCE</scope>
    <source>
        <strain evidence="1">ATCC30299</strain>
    </source>
</reference>